<comment type="caution">
    <text evidence="1">The sequence shown here is derived from an EMBL/GenBank/DDBJ whole genome shotgun (WGS) entry which is preliminary data.</text>
</comment>
<gene>
    <name evidence="1" type="ORF">DMY87_14915</name>
</gene>
<keyword evidence="2" id="KW-1185">Reference proteome</keyword>
<dbReference type="EMBL" id="QJRY01000005">
    <property type="protein sequence ID" value="PYB72423.1"/>
    <property type="molecule type" value="Genomic_DNA"/>
</dbReference>
<dbReference type="Gene3D" id="2.40.160.20">
    <property type="match status" value="1"/>
</dbReference>
<dbReference type="Proteomes" id="UP000247536">
    <property type="component" value="Unassembled WGS sequence"/>
</dbReference>
<accession>A0ABX5NPH0</accession>
<dbReference type="PANTHER" id="PTHR37315">
    <property type="entry name" value="UPF0311 PROTEIN BLR7842"/>
    <property type="match status" value="1"/>
</dbReference>
<evidence type="ECO:0000313" key="2">
    <source>
        <dbReference type="Proteomes" id="UP000247536"/>
    </source>
</evidence>
<sequence>MKPEDVSADMTSLGAGETLGPPTLVKACVIRADIGPAIEYTTTDGHVRAFFPIAGGEARGAGWKGRILPGGADFAIALPDGSYAIEARYFLELEDGTPLMVTNAGKMVRQADGSYRGRTRATLEVPEGPHAHLGKQVYFGTALAEPDDQDHVYIELWAAPI</sequence>
<evidence type="ECO:0008006" key="3">
    <source>
        <dbReference type="Google" id="ProtNLM"/>
    </source>
</evidence>
<proteinExistence type="predicted"/>
<dbReference type="InterPro" id="IPR020915">
    <property type="entry name" value="UPF0311"/>
</dbReference>
<protein>
    <recommendedName>
        <fullName evidence="3">DUF3237 domain-containing protein</fullName>
    </recommendedName>
</protein>
<reference evidence="1 2" key="1">
    <citation type="submission" date="2018-06" db="EMBL/GenBank/DDBJ databases">
        <title>Rhizobium wuzhouense sp. nov., isolated from roots of Oryza officinalis.</title>
        <authorList>
            <person name="Yuan T."/>
        </authorList>
    </citation>
    <scope>NUCLEOTIDE SEQUENCE [LARGE SCALE GENOMIC DNA]</scope>
    <source>
        <strain evidence="1 2">W44</strain>
    </source>
</reference>
<evidence type="ECO:0000313" key="1">
    <source>
        <dbReference type="EMBL" id="PYB72423.1"/>
    </source>
</evidence>
<dbReference type="PANTHER" id="PTHR37315:SF1">
    <property type="entry name" value="UPF0311 PROTEIN BLR7842"/>
    <property type="match status" value="1"/>
</dbReference>
<dbReference type="RefSeq" id="WP_110792424.1">
    <property type="nucleotide sequence ID" value="NZ_QJRY01000005.1"/>
</dbReference>
<name>A0ABX5NPH0_9HYPH</name>
<organism evidence="1 2">
    <name type="scientific">Rhizobium wuzhouense</name>
    <dbReference type="NCBI Taxonomy" id="1986026"/>
    <lineage>
        <taxon>Bacteria</taxon>
        <taxon>Pseudomonadati</taxon>
        <taxon>Pseudomonadota</taxon>
        <taxon>Alphaproteobacteria</taxon>
        <taxon>Hyphomicrobiales</taxon>
        <taxon>Rhizobiaceae</taxon>
        <taxon>Rhizobium/Agrobacterium group</taxon>
        <taxon>Rhizobium</taxon>
    </lineage>
</organism>
<dbReference type="Pfam" id="PF11578">
    <property type="entry name" value="DUF3237"/>
    <property type="match status" value="1"/>
</dbReference>